<keyword evidence="2" id="KW-0547">Nucleotide-binding</keyword>
<feature type="domain" description="Helicase C-terminal" evidence="9">
    <location>
        <begin position="359"/>
        <end position="534"/>
    </location>
</feature>
<dbReference type="PROSITE" id="PS51194">
    <property type="entry name" value="HELICASE_CTER"/>
    <property type="match status" value="1"/>
</dbReference>
<dbReference type="InterPro" id="IPR014001">
    <property type="entry name" value="Helicase_ATP-bd"/>
</dbReference>
<dbReference type="Pfam" id="PF00271">
    <property type="entry name" value="Helicase_C"/>
    <property type="match status" value="1"/>
</dbReference>
<comment type="catalytic activity">
    <reaction evidence="6">
        <text>ATP + H2O = ADP + phosphate + H(+)</text>
        <dbReference type="Rhea" id="RHEA:13065"/>
        <dbReference type="ChEBI" id="CHEBI:15377"/>
        <dbReference type="ChEBI" id="CHEBI:15378"/>
        <dbReference type="ChEBI" id="CHEBI:30616"/>
        <dbReference type="ChEBI" id="CHEBI:43474"/>
        <dbReference type="ChEBI" id="CHEBI:456216"/>
        <dbReference type="EC" id="3.6.4.13"/>
    </reaction>
</comment>
<evidence type="ECO:0000256" key="5">
    <source>
        <dbReference type="ARBA" id="ARBA00022840"/>
    </source>
</evidence>
<dbReference type="EMBL" id="ML769433">
    <property type="protein sequence ID" value="KAE9402639.1"/>
    <property type="molecule type" value="Genomic_DNA"/>
</dbReference>
<evidence type="ECO:0000259" key="8">
    <source>
        <dbReference type="PROSITE" id="PS51192"/>
    </source>
</evidence>
<name>A0A6A4HW03_9AGAR</name>
<accession>A0A6A4HW03</accession>
<sequence length="534" mass="58513">LPSLISSLRDVLGPYAQPTEVQRLSIEKIVGGLDTETEDGQGHTSYLLASETGSGKSIAYLLPLVQGLKLSEASNSVLPTPTLKREYNPRSLILAPTHELARQLAKFAKDLTHEEGTRLRVVCVSRGNEATRVKRGVDGDGADEQRHMMNMDIAPGDEQEISSGSPSSRPVDILVGTPTKFLDMVFGKGWDRSGEDEGKDEDGTRRRRSFALDPSSALNQNPGVPRKSSRYARPTLGLSQIEYIVIDEADVLFDEDFRDYTRLLLEEVRKAKAKASEGLESSYGLSTPDSAPTSTNAPAPSHYPFHLLLSTATIPPSLHTYLQTHHPSLITLQSSGIHKLPKGVEVERVQWTGGNRYSDVEKRLRKVWMDDERGVAIGASAGVGGISLSKVLIFCNKSSTVTRLGEYLEEKGIRAVTLTSKKQSERLRGSNKHLQGFLRVREKVQRTSASSRESSNATENSPTPSDYTTTPHVLLTTSLLSRGLDFSPDVNHIFIFDEPRNMVDFLHRAGRTGRAGERGRVVVFGKGGGGRAQD</sequence>
<dbReference type="Gene3D" id="3.40.50.300">
    <property type="entry name" value="P-loop containing nucleotide triphosphate hydrolases"/>
    <property type="match status" value="2"/>
</dbReference>
<keyword evidence="5" id="KW-0067">ATP-binding</keyword>
<feature type="region of interest" description="Disordered" evidence="7">
    <location>
        <begin position="443"/>
        <end position="470"/>
    </location>
</feature>
<dbReference type="PROSITE" id="PS51192">
    <property type="entry name" value="HELICASE_ATP_BIND_1"/>
    <property type="match status" value="1"/>
</dbReference>
<feature type="region of interest" description="Disordered" evidence="7">
    <location>
        <begin position="192"/>
        <end position="231"/>
    </location>
</feature>
<evidence type="ECO:0000256" key="3">
    <source>
        <dbReference type="ARBA" id="ARBA00022801"/>
    </source>
</evidence>
<evidence type="ECO:0000313" key="11">
    <source>
        <dbReference type="Proteomes" id="UP000799118"/>
    </source>
</evidence>
<feature type="compositionally biased region" description="Basic and acidic residues" evidence="7">
    <location>
        <begin position="192"/>
        <end position="204"/>
    </location>
</feature>
<dbReference type="GO" id="GO:0016787">
    <property type="term" value="F:hydrolase activity"/>
    <property type="evidence" value="ECO:0007669"/>
    <property type="project" value="UniProtKB-KW"/>
</dbReference>
<dbReference type="InterPro" id="IPR001650">
    <property type="entry name" value="Helicase_C-like"/>
</dbReference>
<evidence type="ECO:0000256" key="2">
    <source>
        <dbReference type="ARBA" id="ARBA00022741"/>
    </source>
</evidence>
<dbReference type="OrthoDB" id="10256233at2759"/>
<dbReference type="Proteomes" id="UP000799118">
    <property type="component" value="Unassembled WGS sequence"/>
</dbReference>
<evidence type="ECO:0000256" key="7">
    <source>
        <dbReference type="SAM" id="MobiDB-lite"/>
    </source>
</evidence>
<dbReference type="GO" id="GO:0003724">
    <property type="term" value="F:RNA helicase activity"/>
    <property type="evidence" value="ECO:0007669"/>
    <property type="project" value="UniProtKB-EC"/>
</dbReference>
<dbReference type="InterPro" id="IPR027417">
    <property type="entry name" value="P-loop_NTPase"/>
</dbReference>
<reference evidence="10" key="1">
    <citation type="journal article" date="2019" name="Environ. Microbiol.">
        <title>Fungal ecological strategies reflected in gene transcription - a case study of two litter decomposers.</title>
        <authorList>
            <person name="Barbi F."/>
            <person name="Kohler A."/>
            <person name="Barry K."/>
            <person name="Baskaran P."/>
            <person name="Daum C."/>
            <person name="Fauchery L."/>
            <person name="Ihrmark K."/>
            <person name="Kuo A."/>
            <person name="LaButti K."/>
            <person name="Lipzen A."/>
            <person name="Morin E."/>
            <person name="Grigoriev I.V."/>
            <person name="Henrissat B."/>
            <person name="Lindahl B."/>
            <person name="Martin F."/>
        </authorList>
    </citation>
    <scope>NUCLEOTIDE SEQUENCE</scope>
    <source>
        <strain evidence="10">JB14</strain>
    </source>
</reference>
<feature type="non-terminal residue" evidence="10">
    <location>
        <position position="534"/>
    </location>
</feature>
<keyword evidence="11" id="KW-1185">Reference proteome</keyword>
<evidence type="ECO:0000256" key="6">
    <source>
        <dbReference type="ARBA" id="ARBA00047984"/>
    </source>
</evidence>
<dbReference type="GO" id="GO:0003676">
    <property type="term" value="F:nucleic acid binding"/>
    <property type="evidence" value="ECO:0007669"/>
    <property type="project" value="InterPro"/>
</dbReference>
<keyword evidence="4" id="KW-0347">Helicase</keyword>
<organism evidence="10 11">
    <name type="scientific">Gymnopus androsaceus JB14</name>
    <dbReference type="NCBI Taxonomy" id="1447944"/>
    <lineage>
        <taxon>Eukaryota</taxon>
        <taxon>Fungi</taxon>
        <taxon>Dikarya</taxon>
        <taxon>Basidiomycota</taxon>
        <taxon>Agaricomycotina</taxon>
        <taxon>Agaricomycetes</taxon>
        <taxon>Agaricomycetidae</taxon>
        <taxon>Agaricales</taxon>
        <taxon>Marasmiineae</taxon>
        <taxon>Omphalotaceae</taxon>
        <taxon>Gymnopus</taxon>
    </lineage>
</organism>
<dbReference type="GO" id="GO:0005524">
    <property type="term" value="F:ATP binding"/>
    <property type="evidence" value="ECO:0007669"/>
    <property type="project" value="UniProtKB-KW"/>
</dbReference>
<evidence type="ECO:0000256" key="1">
    <source>
        <dbReference type="ARBA" id="ARBA00012552"/>
    </source>
</evidence>
<evidence type="ECO:0000313" key="10">
    <source>
        <dbReference type="EMBL" id="KAE9402639.1"/>
    </source>
</evidence>
<gene>
    <name evidence="10" type="ORF">BT96DRAFT_750719</name>
</gene>
<feature type="region of interest" description="Disordered" evidence="7">
    <location>
        <begin position="276"/>
        <end position="298"/>
    </location>
</feature>
<dbReference type="CDD" id="cd18787">
    <property type="entry name" value="SF2_C_DEAD"/>
    <property type="match status" value="1"/>
</dbReference>
<keyword evidence="3 10" id="KW-0378">Hydrolase</keyword>
<dbReference type="AlphaFoldDB" id="A0A6A4HW03"/>
<evidence type="ECO:0000259" key="9">
    <source>
        <dbReference type="PROSITE" id="PS51194"/>
    </source>
</evidence>
<feature type="domain" description="Helicase ATP-binding" evidence="8">
    <location>
        <begin position="37"/>
        <end position="332"/>
    </location>
</feature>
<dbReference type="Pfam" id="PF00270">
    <property type="entry name" value="DEAD"/>
    <property type="match status" value="1"/>
</dbReference>
<dbReference type="SMART" id="SM00487">
    <property type="entry name" value="DEXDc"/>
    <property type="match status" value="1"/>
</dbReference>
<feature type="non-terminal residue" evidence="10">
    <location>
        <position position="1"/>
    </location>
</feature>
<evidence type="ECO:0000256" key="4">
    <source>
        <dbReference type="ARBA" id="ARBA00022806"/>
    </source>
</evidence>
<dbReference type="SMART" id="SM00490">
    <property type="entry name" value="HELICc"/>
    <property type="match status" value="1"/>
</dbReference>
<dbReference type="SUPFAM" id="SSF52540">
    <property type="entry name" value="P-loop containing nucleoside triphosphate hydrolases"/>
    <property type="match status" value="1"/>
</dbReference>
<feature type="compositionally biased region" description="Polar residues" evidence="7">
    <location>
        <begin position="283"/>
        <end position="298"/>
    </location>
</feature>
<proteinExistence type="predicted"/>
<protein>
    <recommendedName>
        <fullName evidence="1">RNA helicase</fullName>
        <ecNumber evidence="1">3.6.4.13</ecNumber>
    </recommendedName>
</protein>
<dbReference type="EC" id="3.6.4.13" evidence="1"/>
<dbReference type="PANTHER" id="PTHR47960">
    <property type="entry name" value="DEAD-BOX ATP-DEPENDENT RNA HELICASE 50"/>
    <property type="match status" value="1"/>
</dbReference>
<dbReference type="InterPro" id="IPR011545">
    <property type="entry name" value="DEAD/DEAH_box_helicase_dom"/>
</dbReference>
<feature type="compositionally biased region" description="Polar residues" evidence="7">
    <location>
        <begin position="446"/>
        <end position="470"/>
    </location>
</feature>